<sequence>EEEPLSSFIHLQDKKKEFKQMQKVREAKEEAFRERMKVIVCRWKELCAEEVQLRSYAEKTERISKEDELPIQALKKASKERERTMQKENELWRAKKELEALRREHQKLCNRVKKYSTFNKNLEDMVKISQFEEIQEVIWRYNTLLRVSKDLLQSQQWDKEMSAQAKVLLKQYRPELEADILQYGNELEQLPECFDQTQKDVFLW</sequence>
<dbReference type="AlphaFoldDB" id="A0A852ISM7"/>
<organism evidence="4 5">
    <name type="scientific">Tricholaema leucomelas</name>
    <name type="common">pied barbet</name>
    <dbReference type="NCBI Taxonomy" id="240729"/>
    <lineage>
        <taxon>Eukaryota</taxon>
        <taxon>Metazoa</taxon>
        <taxon>Chordata</taxon>
        <taxon>Craniata</taxon>
        <taxon>Vertebrata</taxon>
        <taxon>Euteleostomi</taxon>
        <taxon>Archelosauria</taxon>
        <taxon>Archosauria</taxon>
        <taxon>Dinosauria</taxon>
        <taxon>Saurischia</taxon>
        <taxon>Theropoda</taxon>
        <taxon>Coelurosauria</taxon>
        <taxon>Aves</taxon>
        <taxon>Neognathae</taxon>
        <taxon>Neoaves</taxon>
        <taxon>Telluraves</taxon>
        <taxon>Coraciimorphae</taxon>
        <taxon>Piciformes</taxon>
        <taxon>Lybiidae</taxon>
        <taxon>Tricholaema lacrymosa</taxon>
    </lineage>
</organism>
<dbReference type="Pfam" id="PF13863">
    <property type="entry name" value="DUF4200"/>
    <property type="match status" value="1"/>
</dbReference>
<dbReference type="GO" id="GO:0007286">
    <property type="term" value="P:spermatid development"/>
    <property type="evidence" value="ECO:0007669"/>
    <property type="project" value="TreeGrafter"/>
</dbReference>
<dbReference type="InterPro" id="IPR025252">
    <property type="entry name" value="DUF4200"/>
</dbReference>
<evidence type="ECO:0000259" key="3">
    <source>
        <dbReference type="Pfam" id="PF13863"/>
    </source>
</evidence>
<feature type="domain" description="DUF4200" evidence="3">
    <location>
        <begin position="12"/>
        <end position="127"/>
    </location>
</feature>
<feature type="coiled-coil region" evidence="2">
    <location>
        <begin position="84"/>
        <end position="111"/>
    </location>
</feature>
<proteinExistence type="predicted"/>
<evidence type="ECO:0000313" key="5">
    <source>
        <dbReference type="Proteomes" id="UP000627253"/>
    </source>
</evidence>
<dbReference type="InterPro" id="IPR051147">
    <property type="entry name" value="CFAP_domain-containing"/>
</dbReference>
<dbReference type="PANTHER" id="PTHR21683">
    <property type="entry name" value="COILED-COIL DOMAIN-CONTAINING PROTEIN 42 LIKE-2-LIKE-RELATED"/>
    <property type="match status" value="1"/>
</dbReference>
<comment type="caution">
    <text evidence="4">The sequence shown here is derived from an EMBL/GenBank/DDBJ whole genome shotgun (WGS) entry which is preliminary data.</text>
</comment>
<evidence type="ECO:0000256" key="2">
    <source>
        <dbReference type="SAM" id="Coils"/>
    </source>
</evidence>
<accession>A0A852ISM7</accession>
<keyword evidence="1 2" id="KW-0175">Coiled coil</keyword>
<feature type="non-terminal residue" evidence="4">
    <location>
        <position position="204"/>
    </location>
</feature>
<name>A0A852ISM7_9PICI</name>
<evidence type="ECO:0000256" key="1">
    <source>
        <dbReference type="ARBA" id="ARBA00023054"/>
    </source>
</evidence>
<protein>
    <submittedName>
        <fullName evidence="4">CCD42 protein</fullName>
    </submittedName>
</protein>
<dbReference type="EMBL" id="WAAF01013751">
    <property type="protein sequence ID" value="NXX46696.1"/>
    <property type="molecule type" value="Genomic_DNA"/>
</dbReference>
<keyword evidence="5" id="KW-1185">Reference proteome</keyword>
<dbReference type="Proteomes" id="UP000627253">
    <property type="component" value="Unassembled WGS sequence"/>
</dbReference>
<reference evidence="4" key="1">
    <citation type="submission" date="2020-02" db="EMBL/GenBank/DDBJ databases">
        <title>Bird 10,000 Genomes (B10K) Project - Family phase.</title>
        <authorList>
            <person name="Zhang G."/>
        </authorList>
    </citation>
    <scope>NUCLEOTIDE SEQUENCE</scope>
    <source>
        <strain evidence="4">B10K-DU-002-37</strain>
        <tissue evidence="4">Muscle</tissue>
    </source>
</reference>
<feature type="non-terminal residue" evidence="4">
    <location>
        <position position="1"/>
    </location>
</feature>
<evidence type="ECO:0000313" key="4">
    <source>
        <dbReference type="EMBL" id="NXX46696.1"/>
    </source>
</evidence>
<dbReference type="PANTHER" id="PTHR21683:SF8">
    <property type="entry name" value="COILED-COIL DOMAIN-CONTAINING PROTEIN 42"/>
    <property type="match status" value="1"/>
</dbReference>
<dbReference type="OrthoDB" id="2134857at2759"/>
<dbReference type="GO" id="GO:0005856">
    <property type="term" value="C:cytoskeleton"/>
    <property type="evidence" value="ECO:0007669"/>
    <property type="project" value="UniProtKB-ARBA"/>
</dbReference>
<gene>
    <name evidence="4" type="primary">Ccdc42</name>
    <name evidence="4" type="ORF">TRILEU_R04042</name>
</gene>